<dbReference type="EMBL" id="CP003333">
    <property type="protein sequence ID" value="AFL69479.1"/>
    <property type="molecule type" value="Genomic_DNA"/>
</dbReference>
<dbReference type="NCBIfam" id="TIGR01409">
    <property type="entry name" value="TAT_signal_seq"/>
    <property type="match status" value="1"/>
</dbReference>
<dbReference type="RefSeq" id="WP_014770342.1">
    <property type="nucleotide sequence ID" value="NC_018002.1"/>
</dbReference>
<accession>I3XZV5</accession>
<sequence>MTKMRRSFLKTAVLGSAGVAIGVSPLLSAEKMPSASGGVVVGKSKKKEITYKKTQAWEDYYKSAL</sequence>
<dbReference type="InterPro" id="IPR006311">
    <property type="entry name" value="TAT_signal"/>
</dbReference>
<dbReference type="HOGENOM" id="CLU_202476_0_0_7"/>
<keyword evidence="1" id="KW-0500">Molybdenum</keyword>
<protein>
    <recommendedName>
        <fullName evidence="4">Tat pathway signal protein</fullName>
    </recommendedName>
</protein>
<dbReference type="Proteomes" id="UP000006176">
    <property type="component" value="Chromosome"/>
</dbReference>
<name>I3XZV5_SULBS</name>
<dbReference type="PROSITE" id="PS51318">
    <property type="entry name" value="TAT"/>
    <property type="match status" value="1"/>
</dbReference>
<reference evidence="2 3" key="1">
    <citation type="submission" date="2012-06" db="EMBL/GenBank/DDBJ databases">
        <title>Complete sequence of Sulfurospirillum barnesii SES-3.</title>
        <authorList>
            <consortium name="US DOE Joint Genome Institute"/>
            <person name="Lucas S."/>
            <person name="Han J."/>
            <person name="Lapidus A."/>
            <person name="Cheng J.-F."/>
            <person name="Goodwin L."/>
            <person name="Pitluck S."/>
            <person name="Peters L."/>
            <person name="Ovchinnikova G."/>
            <person name="Lu M."/>
            <person name="Detter J.C."/>
            <person name="Han C."/>
            <person name="Tapia R."/>
            <person name="Land M."/>
            <person name="Hauser L."/>
            <person name="Kyrpides N."/>
            <person name="Ivanova N."/>
            <person name="Pagani I."/>
            <person name="Stolz J."/>
            <person name="Arkin A."/>
            <person name="Dehal P."/>
            <person name="Oremland R."/>
            <person name="Saltikov C."/>
            <person name="Basu P."/>
            <person name="Hollibaugh J."/>
            <person name="Newman D."/>
            <person name="Stolyar S."/>
            <person name="Hazen T."/>
            <person name="Woyke T."/>
        </authorList>
    </citation>
    <scope>NUCLEOTIDE SEQUENCE [LARGE SCALE GENOMIC DNA]</scope>
    <source>
        <strain evidence="3">ATCC 700032 / DSM 10660 / SES-3</strain>
    </source>
</reference>
<evidence type="ECO:0008006" key="4">
    <source>
        <dbReference type="Google" id="ProtNLM"/>
    </source>
</evidence>
<dbReference type="STRING" id="760154.Sulba_2204"/>
<dbReference type="InterPro" id="IPR019546">
    <property type="entry name" value="TAT_signal_bac_arc"/>
</dbReference>
<evidence type="ECO:0000256" key="1">
    <source>
        <dbReference type="ARBA" id="ARBA00022505"/>
    </source>
</evidence>
<proteinExistence type="predicted"/>
<dbReference type="KEGG" id="sba:Sulba_2204"/>
<organism evidence="2 3">
    <name type="scientific">Sulfurospirillum barnesii (strain ATCC 700032 / DSM 10660 / SES-3)</name>
    <dbReference type="NCBI Taxonomy" id="760154"/>
    <lineage>
        <taxon>Bacteria</taxon>
        <taxon>Pseudomonadati</taxon>
        <taxon>Campylobacterota</taxon>
        <taxon>Epsilonproteobacteria</taxon>
        <taxon>Campylobacterales</taxon>
        <taxon>Sulfurospirillaceae</taxon>
        <taxon>Sulfurospirillum</taxon>
    </lineage>
</organism>
<dbReference type="PATRIC" id="fig|760154.4.peg.2206"/>
<dbReference type="OrthoDB" id="5340307at2"/>
<dbReference type="AlphaFoldDB" id="I3XZV5"/>
<evidence type="ECO:0000313" key="2">
    <source>
        <dbReference type="EMBL" id="AFL69479.1"/>
    </source>
</evidence>
<gene>
    <name evidence="2" type="ordered locus">Sulba_2204</name>
</gene>
<evidence type="ECO:0000313" key="3">
    <source>
        <dbReference type="Proteomes" id="UP000006176"/>
    </source>
</evidence>
<keyword evidence="3" id="KW-1185">Reference proteome</keyword>